<gene>
    <name evidence="2" type="ORF">OVN521_LOCUS34049</name>
    <name evidence="1" type="ORF">WKI299_LOCUS28403</name>
</gene>
<dbReference type="AlphaFoldDB" id="A0A820NH13"/>
<name>A0A820NH13_9BILA</name>
<protein>
    <submittedName>
        <fullName evidence="2">Uncharacterized protein</fullName>
    </submittedName>
</protein>
<sequence>MTQLNSRAKFFYYQLNCYYSENGQRFDDKKALKDAVSLCKCPLHLVFPNWSAVDEFTDLDEEMWNSITDVIILDQEKRPKESFPFSVKGDIHLPINSYALRIILNGLLGKGFDNELKSYPRNDQAKIADVNNRWAQFLTFVKENPPQYDCVTWNHTN</sequence>
<accession>A0A820NH13</accession>
<comment type="caution">
    <text evidence="2">The sequence shown here is derived from an EMBL/GenBank/DDBJ whole genome shotgun (WGS) entry which is preliminary data.</text>
</comment>
<dbReference type="EMBL" id="CAJNRF010012437">
    <property type="protein sequence ID" value="CAF2141142.1"/>
    <property type="molecule type" value="Genomic_DNA"/>
</dbReference>
<dbReference type="Proteomes" id="UP000663856">
    <property type="component" value="Unassembled WGS sequence"/>
</dbReference>
<keyword evidence="3" id="KW-1185">Reference proteome</keyword>
<dbReference type="Proteomes" id="UP000663866">
    <property type="component" value="Unassembled WGS sequence"/>
</dbReference>
<evidence type="ECO:0000313" key="3">
    <source>
        <dbReference type="Proteomes" id="UP000663866"/>
    </source>
</evidence>
<dbReference type="EMBL" id="CAJOBG010039507">
    <property type="protein sequence ID" value="CAF4386833.1"/>
    <property type="molecule type" value="Genomic_DNA"/>
</dbReference>
<reference evidence="2" key="1">
    <citation type="submission" date="2021-02" db="EMBL/GenBank/DDBJ databases">
        <authorList>
            <person name="Nowell W R."/>
        </authorList>
    </citation>
    <scope>NUCLEOTIDE SEQUENCE</scope>
</reference>
<proteinExistence type="predicted"/>
<evidence type="ECO:0000313" key="1">
    <source>
        <dbReference type="EMBL" id="CAF2141142.1"/>
    </source>
</evidence>
<organism evidence="2 3">
    <name type="scientific">Rotaria magnacalcarata</name>
    <dbReference type="NCBI Taxonomy" id="392030"/>
    <lineage>
        <taxon>Eukaryota</taxon>
        <taxon>Metazoa</taxon>
        <taxon>Spiralia</taxon>
        <taxon>Gnathifera</taxon>
        <taxon>Rotifera</taxon>
        <taxon>Eurotatoria</taxon>
        <taxon>Bdelloidea</taxon>
        <taxon>Philodinida</taxon>
        <taxon>Philodinidae</taxon>
        <taxon>Rotaria</taxon>
    </lineage>
</organism>
<evidence type="ECO:0000313" key="2">
    <source>
        <dbReference type="EMBL" id="CAF4386833.1"/>
    </source>
</evidence>